<keyword evidence="1" id="KW-0472">Membrane</keyword>
<dbReference type="Proteomes" id="UP000243499">
    <property type="component" value="Chromosome 9"/>
</dbReference>
<dbReference type="AlphaFoldDB" id="A0A2S3IMP9"/>
<sequence>MEFLLHQVCIFFYPLFSSSKDSVIFFGALFLLFSYSLPWSVLPQDQEARGAWSPRCPGVTQVIFPLPPVEHAWHVPCTVCGGASVASSTRNTSRQSPEAVPPYAVAEHYMGKAICFI</sequence>
<name>A0A2S3IMP9_9POAL</name>
<gene>
    <name evidence="2" type="ORF">PAHAL_9G331800</name>
</gene>
<evidence type="ECO:0000256" key="1">
    <source>
        <dbReference type="SAM" id="Phobius"/>
    </source>
</evidence>
<accession>A0A2S3IMP9</accession>
<evidence type="ECO:0000313" key="2">
    <source>
        <dbReference type="EMBL" id="PAN47698.1"/>
    </source>
</evidence>
<dbReference type="Gramene" id="PAN47698">
    <property type="protein sequence ID" value="PAN47698"/>
    <property type="gene ID" value="PAHAL_9G331800"/>
</dbReference>
<reference evidence="2" key="1">
    <citation type="submission" date="2018-04" db="EMBL/GenBank/DDBJ databases">
        <title>WGS assembly of Panicum hallii.</title>
        <authorList>
            <person name="Lovell J."/>
            <person name="Jenkins J."/>
            <person name="Lowry D."/>
            <person name="Mamidi S."/>
            <person name="Sreedasyam A."/>
            <person name="Weng X."/>
            <person name="Barry K."/>
            <person name="Bonette J."/>
            <person name="Campitelli B."/>
            <person name="Daum C."/>
            <person name="Gordon S."/>
            <person name="Gould B."/>
            <person name="Lipzen A."/>
            <person name="Macqueen A."/>
            <person name="Palacio-Mejia J."/>
            <person name="Plott C."/>
            <person name="Shakirov E."/>
            <person name="Shu S."/>
            <person name="Yoshinaga Y."/>
            <person name="Zane M."/>
            <person name="Rokhsar D."/>
            <person name="Grimwood J."/>
            <person name="Schmutz J."/>
            <person name="Juenger T."/>
        </authorList>
    </citation>
    <scope>NUCLEOTIDE SEQUENCE [LARGE SCALE GENOMIC DNA]</scope>
    <source>
        <strain evidence="2">FIL2</strain>
    </source>
</reference>
<proteinExistence type="predicted"/>
<organism evidence="2">
    <name type="scientific">Panicum hallii</name>
    <dbReference type="NCBI Taxonomy" id="206008"/>
    <lineage>
        <taxon>Eukaryota</taxon>
        <taxon>Viridiplantae</taxon>
        <taxon>Streptophyta</taxon>
        <taxon>Embryophyta</taxon>
        <taxon>Tracheophyta</taxon>
        <taxon>Spermatophyta</taxon>
        <taxon>Magnoliopsida</taxon>
        <taxon>Liliopsida</taxon>
        <taxon>Poales</taxon>
        <taxon>Poaceae</taxon>
        <taxon>PACMAD clade</taxon>
        <taxon>Panicoideae</taxon>
        <taxon>Panicodae</taxon>
        <taxon>Paniceae</taxon>
        <taxon>Panicinae</taxon>
        <taxon>Panicum</taxon>
        <taxon>Panicum sect. Panicum</taxon>
    </lineage>
</organism>
<keyword evidence="1" id="KW-1133">Transmembrane helix</keyword>
<protein>
    <submittedName>
        <fullName evidence="2">Uncharacterized protein</fullName>
    </submittedName>
</protein>
<dbReference type="EMBL" id="CM008054">
    <property type="protein sequence ID" value="PAN47698.1"/>
    <property type="molecule type" value="Genomic_DNA"/>
</dbReference>
<feature type="transmembrane region" description="Helical" evidence="1">
    <location>
        <begin position="23"/>
        <end position="42"/>
    </location>
</feature>
<keyword evidence="1" id="KW-0812">Transmembrane</keyword>